<dbReference type="Proteomes" id="UP001596391">
    <property type="component" value="Unassembled WGS sequence"/>
</dbReference>
<organism evidence="1 2">
    <name type="scientific">Granulicella cerasi</name>
    <dbReference type="NCBI Taxonomy" id="741063"/>
    <lineage>
        <taxon>Bacteria</taxon>
        <taxon>Pseudomonadati</taxon>
        <taxon>Acidobacteriota</taxon>
        <taxon>Terriglobia</taxon>
        <taxon>Terriglobales</taxon>
        <taxon>Acidobacteriaceae</taxon>
        <taxon>Granulicella</taxon>
    </lineage>
</organism>
<protein>
    <submittedName>
        <fullName evidence="1">Uncharacterized protein</fullName>
    </submittedName>
</protein>
<comment type="caution">
    <text evidence="1">The sequence shown here is derived from an EMBL/GenBank/DDBJ whole genome shotgun (WGS) entry which is preliminary data.</text>
</comment>
<dbReference type="RefSeq" id="WP_390236002.1">
    <property type="nucleotide sequence ID" value="NZ_JBHSWI010000001.1"/>
</dbReference>
<name>A0ABW1ZDQ8_9BACT</name>
<reference evidence="2" key="1">
    <citation type="journal article" date="2019" name="Int. J. Syst. Evol. Microbiol.">
        <title>The Global Catalogue of Microorganisms (GCM) 10K type strain sequencing project: providing services to taxonomists for standard genome sequencing and annotation.</title>
        <authorList>
            <consortium name="The Broad Institute Genomics Platform"/>
            <consortium name="The Broad Institute Genome Sequencing Center for Infectious Disease"/>
            <person name="Wu L."/>
            <person name="Ma J."/>
        </authorList>
    </citation>
    <scope>NUCLEOTIDE SEQUENCE [LARGE SCALE GENOMIC DNA]</scope>
    <source>
        <strain evidence="2">CGMCC 1.16026</strain>
    </source>
</reference>
<evidence type="ECO:0000313" key="1">
    <source>
        <dbReference type="EMBL" id="MFC6647115.1"/>
    </source>
</evidence>
<accession>A0ABW1ZDQ8</accession>
<evidence type="ECO:0000313" key="2">
    <source>
        <dbReference type="Proteomes" id="UP001596391"/>
    </source>
</evidence>
<proteinExistence type="predicted"/>
<dbReference type="EMBL" id="JBHSWI010000001">
    <property type="protein sequence ID" value="MFC6647115.1"/>
    <property type="molecule type" value="Genomic_DNA"/>
</dbReference>
<keyword evidence="2" id="KW-1185">Reference proteome</keyword>
<gene>
    <name evidence="1" type="ORF">ACFQBQ_16345</name>
</gene>
<sequence>MFGPALWRNPLRKAKNGSLEAFQKYITMAYMTSKLMFSLPCSALRNEYSLQPTDVATTACDTSFLMRKAVMAAPKSSRGVLVRRVFVTPIRLDTL</sequence>